<feature type="binding site" evidence="8">
    <location>
        <position position="281"/>
    </location>
    <ligand>
        <name>a divalent metal cation</name>
        <dbReference type="ChEBI" id="CHEBI:60240"/>
        <label>2</label>
        <note>catalytic</note>
    </ligand>
</feature>
<keyword evidence="5 8" id="KW-0645">Protease</keyword>
<reference evidence="11" key="1">
    <citation type="journal article" date="2014" name="Genome Biol. Evol.">
        <title>Pangenome evidence for extensive interdomain horizontal transfer affecting lineage core and shell genes in uncultured planktonic thaumarchaeota and euryarchaeota.</title>
        <authorList>
            <person name="Deschamps P."/>
            <person name="Zivanovic Y."/>
            <person name="Moreira D."/>
            <person name="Rodriguez-Valera F."/>
            <person name="Lopez-Garcia P."/>
        </authorList>
    </citation>
    <scope>NUCLEOTIDE SEQUENCE</scope>
</reference>
<dbReference type="InterPro" id="IPR036388">
    <property type="entry name" value="WH-like_DNA-bd_sf"/>
</dbReference>
<dbReference type="InterPro" id="IPR050247">
    <property type="entry name" value="Met_Aminopeptidase_Type2"/>
</dbReference>
<dbReference type="AlphaFoldDB" id="A0A075FV95"/>
<dbReference type="InterPro" id="IPR001714">
    <property type="entry name" value="Pept_M24_MAP"/>
</dbReference>
<feature type="binding site" evidence="8">
    <location>
        <position position="281"/>
    </location>
    <ligand>
        <name>a divalent metal cation</name>
        <dbReference type="ChEBI" id="CHEBI:60240"/>
        <label>1</label>
    </ligand>
</feature>
<comment type="similarity">
    <text evidence="8">Belongs to the peptidase M24A family. Methionine aminopeptidase archaeal type 2 subfamily.</text>
</comment>
<dbReference type="InterPro" id="IPR036390">
    <property type="entry name" value="WH_DNA-bd_sf"/>
</dbReference>
<dbReference type="PROSITE" id="PS01202">
    <property type="entry name" value="MAP_2"/>
    <property type="match status" value="1"/>
</dbReference>
<dbReference type="InterPro" id="IPR000994">
    <property type="entry name" value="Pept_M24"/>
</dbReference>
<dbReference type="Pfam" id="PF00557">
    <property type="entry name" value="Peptidase_M24"/>
    <property type="match status" value="1"/>
</dbReference>
<evidence type="ECO:0000256" key="2">
    <source>
        <dbReference type="ARBA" id="ARBA00001936"/>
    </source>
</evidence>
<feature type="binding site" evidence="8">
    <location>
        <position position="190"/>
    </location>
    <ligand>
        <name>a divalent metal cation</name>
        <dbReference type="ChEBI" id="CHEBI:60240"/>
        <label>2</label>
        <note>catalytic</note>
    </ligand>
</feature>
<feature type="binding site" evidence="8">
    <location>
        <position position="65"/>
    </location>
    <ligand>
        <name>substrate</name>
    </ligand>
</feature>
<comment type="cofactor">
    <cofactor evidence="3">
        <name>Fe(2+)</name>
        <dbReference type="ChEBI" id="CHEBI:29033"/>
    </cofactor>
</comment>
<keyword evidence="4 8" id="KW-0031">Aminopeptidase</keyword>
<dbReference type="InterPro" id="IPR028595">
    <property type="entry name" value="MetAP_archaeal"/>
</dbReference>
<evidence type="ECO:0000256" key="4">
    <source>
        <dbReference type="ARBA" id="ARBA00022438"/>
    </source>
</evidence>
<feature type="binding site" evidence="8">
    <location>
        <position position="165"/>
    </location>
    <ligand>
        <name>substrate</name>
    </ligand>
</feature>
<feature type="binding site" evidence="8">
    <location>
        <position position="96"/>
    </location>
    <ligand>
        <name>a divalent metal cation</name>
        <dbReference type="ChEBI" id="CHEBI:60240"/>
        <label>1</label>
    </ligand>
</feature>
<evidence type="ECO:0000256" key="9">
    <source>
        <dbReference type="RuleBase" id="RU003653"/>
    </source>
</evidence>
<evidence type="ECO:0000256" key="6">
    <source>
        <dbReference type="ARBA" id="ARBA00022723"/>
    </source>
</evidence>
<dbReference type="HAMAP" id="MF_01975">
    <property type="entry name" value="MetAP_2_arc"/>
    <property type="match status" value="1"/>
</dbReference>
<dbReference type="EMBL" id="KF900399">
    <property type="protein sequence ID" value="AIE93572.1"/>
    <property type="molecule type" value="Genomic_DNA"/>
</dbReference>
<dbReference type="GO" id="GO:0004239">
    <property type="term" value="F:initiator methionyl aminopeptidase activity"/>
    <property type="evidence" value="ECO:0007669"/>
    <property type="project" value="UniProtKB-UniRule"/>
</dbReference>
<dbReference type="GO" id="GO:0006508">
    <property type="term" value="P:proteolysis"/>
    <property type="evidence" value="ECO:0007669"/>
    <property type="project" value="UniProtKB-KW"/>
</dbReference>
<dbReference type="Gene3D" id="1.10.10.10">
    <property type="entry name" value="Winged helix-like DNA-binding domain superfamily/Winged helix DNA-binding domain"/>
    <property type="match status" value="1"/>
</dbReference>
<comment type="subunit">
    <text evidence="8">Monomer.</text>
</comment>
<evidence type="ECO:0000313" key="11">
    <source>
        <dbReference type="EMBL" id="AIE93572.1"/>
    </source>
</evidence>
<dbReference type="GO" id="GO:0046872">
    <property type="term" value="F:metal ion binding"/>
    <property type="evidence" value="ECO:0007669"/>
    <property type="project" value="UniProtKB-UniRule"/>
</dbReference>
<evidence type="ECO:0000256" key="5">
    <source>
        <dbReference type="ARBA" id="ARBA00022670"/>
    </source>
</evidence>
<dbReference type="PANTHER" id="PTHR45777">
    <property type="entry name" value="METHIONINE AMINOPEPTIDASE 2"/>
    <property type="match status" value="1"/>
</dbReference>
<dbReference type="EC" id="3.4.11.18" evidence="8 9"/>
<gene>
    <name evidence="8 11" type="primary">map</name>
</gene>
<evidence type="ECO:0000256" key="1">
    <source>
        <dbReference type="ARBA" id="ARBA00000294"/>
    </source>
</evidence>
<sequence length="296" mass="32240">MNSEEISKWKKAGKLARNALNFGKSLIQNGAAMLDVTERIENFVTEKNGGLAFPTNLAINNVGAHWTPSTRSKEIFQTGDVVKLDVGVHIDGYIGDNALTVEIGNDKYKKLIEASSEALNAAIEIAAPGVNVGIIGHAVQDTIESYGYRPISNLTGHGIKRYNLHSGISIPSVREKGGAILRSGDVVAIEPFATDGAGRVGGKRNSNIYHLRQVRKIRDEKATKLMNEIQDRYHGLPFAERWLHSIQKNATQSLQKLVRAGVVSYYPILDELGKGIVTQSEHTVMITNSGIEVLTA</sequence>
<organism evidence="11">
    <name type="scientific">uncultured marine group II/III euryarchaeote AD1000_39_C04</name>
    <dbReference type="NCBI Taxonomy" id="1457762"/>
    <lineage>
        <taxon>Archaea</taxon>
        <taxon>Methanobacteriati</taxon>
        <taxon>Methanobacteriota</taxon>
        <taxon>environmental samples</taxon>
    </lineage>
</organism>
<accession>A0A075FV95</accession>
<dbReference type="InterPro" id="IPR018349">
    <property type="entry name" value="Pept_M24A_MAP2_BS"/>
</dbReference>
<comment type="cofactor">
    <cofactor evidence="2">
        <name>Mn(2+)</name>
        <dbReference type="ChEBI" id="CHEBI:29035"/>
    </cofactor>
</comment>
<evidence type="ECO:0000259" key="10">
    <source>
        <dbReference type="Pfam" id="PF00557"/>
    </source>
</evidence>
<feature type="domain" description="Peptidase M24" evidence="10">
    <location>
        <begin position="9"/>
        <end position="199"/>
    </location>
</feature>
<evidence type="ECO:0000256" key="3">
    <source>
        <dbReference type="ARBA" id="ARBA00001954"/>
    </source>
</evidence>
<dbReference type="InterPro" id="IPR002468">
    <property type="entry name" value="Pept_M24A_MAP2"/>
</dbReference>
<feature type="binding site" evidence="8">
    <location>
        <position position="85"/>
    </location>
    <ligand>
        <name>a divalent metal cation</name>
        <dbReference type="ChEBI" id="CHEBI:60240"/>
        <label>1</label>
    </ligand>
</feature>
<comment type="cofactor">
    <cofactor evidence="8">
        <name>Co(2+)</name>
        <dbReference type="ChEBI" id="CHEBI:48828"/>
    </cofactor>
    <cofactor evidence="8">
        <name>Zn(2+)</name>
        <dbReference type="ChEBI" id="CHEBI:29105"/>
    </cofactor>
    <cofactor evidence="8">
        <name>Mn(2+)</name>
        <dbReference type="ChEBI" id="CHEBI:29035"/>
    </cofactor>
    <cofactor evidence="8">
        <name>Fe(2+)</name>
        <dbReference type="ChEBI" id="CHEBI:29033"/>
    </cofactor>
    <text evidence="8">Binds 2 divalent metal cations per subunit. Has a high-affinity and a low affinity metal-binding site. The true nature of the physiological cofactor is under debate. The enzyme is active with cobalt, zinc, manganese or divalent iron ions. Most likely, methionine aminopeptidases function as mononuclear Fe(2+)-metalloproteases under physiological conditions, and the catalytically relevant metal-binding site has been assigned to the histidine-containing high-affinity site.</text>
</comment>
<keyword evidence="6 8" id="KW-0479">Metal-binding</keyword>
<dbReference type="GO" id="GO:0005737">
    <property type="term" value="C:cytoplasm"/>
    <property type="evidence" value="ECO:0007669"/>
    <property type="project" value="TreeGrafter"/>
</dbReference>
<name>A0A075FV95_9EURY</name>
<feature type="binding site" evidence="8">
    <location>
        <position position="96"/>
    </location>
    <ligand>
        <name>a divalent metal cation</name>
        <dbReference type="ChEBI" id="CHEBI:60240"/>
        <label>2</label>
        <note>catalytic</note>
    </ligand>
</feature>
<proteinExistence type="inferred from homology"/>
<evidence type="ECO:0000256" key="7">
    <source>
        <dbReference type="ARBA" id="ARBA00022801"/>
    </source>
</evidence>
<dbReference type="NCBIfam" id="TIGR00501">
    <property type="entry name" value="met_pdase_II"/>
    <property type="match status" value="1"/>
</dbReference>
<dbReference type="Gene3D" id="3.90.230.10">
    <property type="entry name" value="Creatinase/methionine aminopeptidase superfamily"/>
    <property type="match status" value="1"/>
</dbReference>
<comment type="catalytic activity">
    <reaction evidence="1 8 9">
        <text>Release of N-terminal amino acids, preferentially methionine, from peptides and arylamides.</text>
        <dbReference type="EC" id="3.4.11.18"/>
    </reaction>
</comment>
<protein>
    <recommendedName>
        <fullName evidence="8 9">Methionine aminopeptidase</fullName>
        <shortName evidence="8">MAP</shortName>
        <shortName evidence="8">MetAP</shortName>
        <ecNumber evidence="8 9">3.4.11.18</ecNumber>
    </recommendedName>
    <alternativeName>
        <fullName evidence="8">Peptidase M</fullName>
    </alternativeName>
</protein>
<keyword evidence="7 8" id="KW-0378">Hydrolase</keyword>
<dbReference type="PRINTS" id="PR00599">
    <property type="entry name" value="MAPEPTIDASE"/>
</dbReference>
<dbReference type="InterPro" id="IPR036005">
    <property type="entry name" value="Creatinase/aminopeptidase-like"/>
</dbReference>
<dbReference type="SUPFAM" id="SSF55920">
    <property type="entry name" value="Creatinase/aminopeptidase"/>
    <property type="match status" value="1"/>
</dbReference>
<feature type="binding site" evidence="8">
    <location>
        <position position="157"/>
    </location>
    <ligand>
        <name>a divalent metal cation</name>
        <dbReference type="ChEBI" id="CHEBI:60240"/>
        <label>2</label>
        <note>catalytic</note>
    </ligand>
</feature>
<dbReference type="PANTHER" id="PTHR45777:SF2">
    <property type="entry name" value="METHIONINE AMINOPEPTIDASE 2"/>
    <property type="match status" value="1"/>
</dbReference>
<dbReference type="GO" id="GO:0070006">
    <property type="term" value="F:metalloaminopeptidase activity"/>
    <property type="evidence" value="ECO:0007669"/>
    <property type="project" value="UniProtKB-UniRule"/>
</dbReference>
<dbReference type="SUPFAM" id="SSF46785">
    <property type="entry name" value="Winged helix' DNA-binding domain"/>
    <property type="match status" value="1"/>
</dbReference>
<comment type="function">
    <text evidence="8 9">Removes the N-terminal methionine from nascent proteins. The N-terminal methionine is often cleaved when the second residue in the primary sequence is small and uncharged (Met-Ala-, Cys, Gly, Pro, Ser, Thr, or Val).</text>
</comment>
<evidence type="ECO:0000256" key="8">
    <source>
        <dbReference type="HAMAP-Rule" id="MF_01975"/>
    </source>
</evidence>